<evidence type="ECO:0008006" key="9">
    <source>
        <dbReference type="Google" id="ProtNLM"/>
    </source>
</evidence>
<reference evidence="7" key="2">
    <citation type="submission" date="2017-10" db="EMBL/GenBank/DDBJ databases">
        <title>Ladona fulva Genome sequencing and assembly.</title>
        <authorList>
            <person name="Murali S."/>
            <person name="Richards S."/>
            <person name="Bandaranaike D."/>
            <person name="Bellair M."/>
            <person name="Blankenburg K."/>
            <person name="Chao H."/>
            <person name="Dinh H."/>
            <person name="Doddapaneni H."/>
            <person name="Dugan-Rocha S."/>
            <person name="Elkadiri S."/>
            <person name="Gnanaolivu R."/>
            <person name="Hernandez B."/>
            <person name="Skinner E."/>
            <person name="Javaid M."/>
            <person name="Lee S."/>
            <person name="Li M."/>
            <person name="Ming W."/>
            <person name="Munidasa M."/>
            <person name="Muniz J."/>
            <person name="Nguyen L."/>
            <person name="Hughes D."/>
            <person name="Osuji N."/>
            <person name="Pu L.-L."/>
            <person name="Puazo M."/>
            <person name="Qu C."/>
            <person name="Quiroz J."/>
            <person name="Raj R."/>
            <person name="Weissenberger G."/>
            <person name="Xin Y."/>
            <person name="Zou X."/>
            <person name="Han Y."/>
            <person name="Worley K."/>
            <person name="Muzny D."/>
            <person name="Gibbs R."/>
        </authorList>
    </citation>
    <scope>NUCLEOTIDE SEQUENCE</scope>
    <source>
        <strain evidence="7">Sampled in the wild</strain>
    </source>
</reference>
<feature type="domain" description="DUF4470" evidence="5">
    <location>
        <begin position="2"/>
        <end position="106"/>
    </location>
</feature>
<evidence type="ECO:0000256" key="4">
    <source>
        <dbReference type="ARBA" id="ARBA00024190"/>
    </source>
</evidence>
<proteinExistence type="inferred from homology"/>
<dbReference type="GO" id="GO:0070286">
    <property type="term" value="P:axonemal dynein complex assembly"/>
    <property type="evidence" value="ECO:0007669"/>
    <property type="project" value="InterPro"/>
</dbReference>
<comment type="similarity">
    <text evidence="1">Belongs to the DNAAF3 family.</text>
</comment>
<sequence>MWWGYSAALDLIEEQKLYLSNGARVQGSLHVLIIGGKDGRHIIKTLSEINRQGNQNMEIHFYVIEKSLELIARQMLLLTLALEPPQILGLQEKSVLFLEIFGNTVITPNAYNYIVNKSYQLVHMVTDLDYLKKRLPIVHIDSLKYRERDGLETIFNFWHQSPTKYLNIENLWDSRLRRLLTSRYDSKMGVFDWDYHMRFCTLGKTSVSSAEYKKWRLKGIAYSWFDRVVSQPNFTLISGAQKTNGDIISLGYRGDIENGPFATFGLQSKANEKYQRENPRKCAGYTLKNIMNVMQGIVNTKETICFPDMSELEGAVLIDDRQESLCNLTSSTEETVNKVMEREEYTAMVMGSSKVTFLPVSSLLKLHEKENFKEFFDIIVLSNDSMDSFNPSVMETAKNNAIVLVETLNFVLAPKKGDDKLFEEVINESAKKCNCKSITRLNDVDDFFKRFEFSRD</sequence>
<dbReference type="InterPro" id="IPR039304">
    <property type="entry name" value="DNAAF3"/>
</dbReference>
<evidence type="ECO:0000259" key="5">
    <source>
        <dbReference type="Pfam" id="PF14737"/>
    </source>
</evidence>
<evidence type="ECO:0000256" key="3">
    <source>
        <dbReference type="ARBA" id="ARBA00022794"/>
    </source>
</evidence>
<name>A0A8K0JUN6_LADFU</name>
<dbReference type="EMBL" id="KZ308127">
    <property type="protein sequence ID" value="KAG8222225.1"/>
    <property type="molecule type" value="Genomic_DNA"/>
</dbReference>
<evidence type="ECO:0000313" key="8">
    <source>
        <dbReference type="Proteomes" id="UP000792457"/>
    </source>
</evidence>
<dbReference type="InterPro" id="IPR028235">
    <property type="entry name" value="DNAAF3_C"/>
</dbReference>
<dbReference type="PANTHER" id="PTHR22118">
    <property type="entry name" value="DYNEIN ASSEMBLY FACTOR 3, AXONEMAL"/>
    <property type="match status" value="1"/>
</dbReference>
<dbReference type="GO" id="GO:0120293">
    <property type="term" value="C:dynein axonemal particle"/>
    <property type="evidence" value="ECO:0007669"/>
    <property type="project" value="UniProtKB-SubCell"/>
</dbReference>
<evidence type="ECO:0000259" key="6">
    <source>
        <dbReference type="Pfam" id="PF14740"/>
    </source>
</evidence>
<dbReference type="Pfam" id="PF14737">
    <property type="entry name" value="DUF4470"/>
    <property type="match status" value="1"/>
</dbReference>
<dbReference type="PANTHER" id="PTHR22118:SF14">
    <property type="entry name" value="DYNEIN AXONEMAL ASSEMBLY FACTOR 3"/>
    <property type="match status" value="1"/>
</dbReference>
<dbReference type="OrthoDB" id="538817at2759"/>
<accession>A0A8K0JUN6</accession>
<keyword evidence="8" id="KW-1185">Reference proteome</keyword>
<evidence type="ECO:0000256" key="1">
    <source>
        <dbReference type="ARBA" id="ARBA00010449"/>
    </source>
</evidence>
<organism evidence="7 8">
    <name type="scientific">Ladona fulva</name>
    <name type="common">Scarce chaser dragonfly</name>
    <name type="synonym">Libellula fulva</name>
    <dbReference type="NCBI Taxonomy" id="123851"/>
    <lineage>
        <taxon>Eukaryota</taxon>
        <taxon>Metazoa</taxon>
        <taxon>Ecdysozoa</taxon>
        <taxon>Arthropoda</taxon>
        <taxon>Hexapoda</taxon>
        <taxon>Insecta</taxon>
        <taxon>Pterygota</taxon>
        <taxon>Palaeoptera</taxon>
        <taxon>Odonata</taxon>
        <taxon>Epiprocta</taxon>
        <taxon>Anisoptera</taxon>
        <taxon>Libelluloidea</taxon>
        <taxon>Libellulidae</taxon>
        <taxon>Ladona</taxon>
    </lineage>
</organism>
<feature type="domain" description="Dynein assembly factor 3 C-terminal" evidence="6">
    <location>
        <begin position="140"/>
        <end position="438"/>
    </location>
</feature>
<gene>
    <name evidence="7" type="ORF">J437_LFUL001423</name>
</gene>
<evidence type="ECO:0000313" key="7">
    <source>
        <dbReference type="EMBL" id="KAG8222225.1"/>
    </source>
</evidence>
<dbReference type="Proteomes" id="UP000792457">
    <property type="component" value="Unassembled WGS sequence"/>
</dbReference>
<evidence type="ECO:0000256" key="2">
    <source>
        <dbReference type="ARBA" id="ARBA00022490"/>
    </source>
</evidence>
<dbReference type="AlphaFoldDB" id="A0A8K0JUN6"/>
<comment type="caution">
    <text evidence="7">The sequence shown here is derived from an EMBL/GenBank/DDBJ whole genome shotgun (WGS) entry which is preliminary data.</text>
</comment>
<dbReference type="InterPro" id="IPR027974">
    <property type="entry name" value="DUF4470"/>
</dbReference>
<dbReference type="Pfam" id="PF14740">
    <property type="entry name" value="DUF4471"/>
    <property type="match status" value="1"/>
</dbReference>
<reference evidence="7" key="1">
    <citation type="submission" date="2013-04" db="EMBL/GenBank/DDBJ databases">
        <authorList>
            <person name="Qu J."/>
            <person name="Murali S.C."/>
            <person name="Bandaranaike D."/>
            <person name="Bellair M."/>
            <person name="Blankenburg K."/>
            <person name="Chao H."/>
            <person name="Dinh H."/>
            <person name="Doddapaneni H."/>
            <person name="Downs B."/>
            <person name="Dugan-Rocha S."/>
            <person name="Elkadiri S."/>
            <person name="Gnanaolivu R.D."/>
            <person name="Hernandez B."/>
            <person name="Javaid M."/>
            <person name="Jayaseelan J.C."/>
            <person name="Lee S."/>
            <person name="Li M."/>
            <person name="Ming W."/>
            <person name="Munidasa M."/>
            <person name="Muniz J."/>
            <person name="Nguyen L."/>
            <person name="Ongeri F."/>
            <person name="Osuji N."/>
            <person name="Pu L.-L."/>
            <person name="Puazo M."/>
            <person name="Qu C."/>
            <person name="Quiroz J."/>
            <person name="Raj R."/>
            <person name="Weissenberger G."/>
            <person name="Xin Y."/>
            <person name="Zou X."/>
            <person name="Han Y."/>
            <person name="Richards S."/>
            <person name="Worley K."/>
            <person name="Muzny D."/>
            <person name="Gibbs R."/>
        </authorList>
    </citation>
    <scope>NUCLEOTIDE SEQUENCE</scope>
    <source>
        <strain evidence="7">Sampled in the wild</strain>
    </source>
</reference>
<protein>
    <recommendedName>
        <fullName evidence="9">Dynein assembly factor 3, axonemal</fullName>
    </recommendedName>
</protein>
<keyword evidence="3" id="KW-0970">Cilium biogenesis/degradation</keyword>
<dbReference type="GO" id="GO:0044458">
    <property type="term" value="P:motile cilium assembly"/>
    <property type="evidence" value="ECO:0007669"/>
    <property type="project" value="TreeGrafter"/>
</dbReference>
<comment type="subcellular location">
    <subcellularLocation>
        <location evidence="4">Dynein axonemal particle</location>
    </subcellularLocation>
</comment>
<keyword evidence="2" id="KW-0963">Cytoplasm</keyword>